<organism evidence="2 3">
    <name type="scientific">Segatella cerevisiae</name>
    <dbReference type="NCBI Taxonomy" id="2053716"/>
    <lineage>
        <taxon>Bacteria</taxon>
        <taxon>Pseudomonadati</taxon>
        <taxon>Bacteroidota</taxon>
        <taxon>Bacteroidia</taxon>
        <taxon>Bacteroidales</taxon>
        <taxon>Prevotellaceae</taxon>
        <taxon>Segatella</taxon>
    </lineage>
</organism>
<dbReference type="EMBL" id="JAMXLY010000011">
    <property type="protein sequence ID" value="MCO6025075.1"/>
    <property type="molecule type" value="Genomic_DNA"/>
</dbReference>
<reference evidence="2 3" key="1">
    <citation type="submission" date="2022-06" db="EMBL/GenBank/DDBJ databases">
        <title>A taxonomic note on the genus Prevotella: Description of four novel genera and emended description of the genera Hallella and Xylanibacter.</title>
        <authorList>
            <person name="Hitch T.C.A."/>
        </authorList>
    </citation>
    <scope>NUCLEOTIDE SEQUENCE [LARGE SCALE GENOMIC DNA]</scope>
    <source>
        <strain evidence="2 3">DSM 100619</strain>
    </source>
</reference>
<feature type="transmembrane region" description="Helical" evidence="1">
    <location>
        <begin position="103"/>
        <end position="124"/>
    </location>
</feature>
<name>A0ABT1BW79_9BACT</name>
<comment type="caution">
    <text evidence="2">The sequence shown here is derived from an EMBL/GenBank/DDBJ whole genome shotgun (WGS) entry which is preliminary data.</text>
</comment>
<evidence type="ECO:0000313" key="3">
    <source>
        <dbReference type="Proteomes" id="UP001204015"/>
    </source>
</evidence>
<keyword evidence="1" id="KW-0472">Membrane</keyword>
<dbReference type="Proteomes" id="UP001204015">
    <property type="component" value="Unassembled WGS sequence"/>
</dbReference>
<keyword evidence="1" id="KW-1133">Transmembrane helix</keyword>
<feature type="transmembrane region" description="Helical" evidence="1">
    <location>
        <begin position="6"/>
        <end position="35"/>
    </location>
</feature>
<keyword evidence="3" id="KW-1185">Reference proteome</keyword>
<dbReference type="RefSeq" id="WP_252760438.1">
    <property type="nucleotide sequence ID" value="NZ_JAMXLY010000011.1"/>
</dbReference>
<proteinExistence type="predicted"/>
<accession>A0ABT1BW79</accession>
<evidence type="ECO:0000313" key="2">
    <source>
        <dbReference type="EMBL" id="MCO6025075.1"/>
    </source>
</evidence>
<sequence>MNETEYSSFLSLCLALATMLLSIGISMFTLSVAFIDGKKQELSSTYDKVEQGGVSLSLSRKIKSLILFIQTMIFIANKAIWIVILSFFTILIVIIFMNIDVKIWAYLICVPLIASILITVRSLWKLFIWYKRDNKI</sequence>
<protein>
    <submittedName>
        <fullName evidence="2">Uncharacterized protein</fullName>
    </submittedName>
</protein>
<gene>
    <name evidence="2" type="ORF">NG821_04345</name>
</gene>
<evidence type="ECO:0000256" key="1">
    <source>
        <dbReference type="SAM" id="Phobius"/>
    </source>
</evidence>
<keyword evidence="1" id="KW-0812">Transmembrane</keyword>
<feature type="transmembrane region" description="Helical" evidence="1">
    <location>
        <begin position="65"/>
        <end position="97"/>
    </location>
</feature>